<gene>
    <name evidence="2" type="ORF">BacF7301_16855</name>
</gene>
<dbReference type="InterPro" id="IPR007577">
    <property type="entry name" value="GlycoTrfase_DXD_sugar-bd_CS"/>
</dbReference>
<keyword evidence="3" id="KW-1185">Reference proteome</keyword>
<dbReference type="GO" id="GO:0000030">
    <property type="term" value="F:mannosyltransferase activity"/>
    <property type="evidence" value="ECO:0007669"/>
    <property type="project" value="TreeGrafter"/>
</dbReference>
<dbReference type="GO" id="GO:0051999">
    <property type="term" value="P:mannosyl-inositol phosphorylceramide biosynthetic process"/>
    <property type="evidence" value="ECO:0007669"/>
    <property type="project" value="TreeGrafter"/>
</dbReference>
<dbReference type="RefSeq" id="WP_167964603.1">
    <property type="nucleotide sequence ID" value="NZ_CP050831.1"/>
</dbReference>
<dbReference type="AlphaFoldDB" id="A0A6H0KQH8"/>
<dbReference type="KEGG" id="bfc:BacF7301_16855"/>
<evidence type="ECO:0000256" key="1">
    <source>
        <dbReference type="ARBA" id="ARBA00022679"/>
    </source>
</evidence>
<dbReference type="InterPro" id="IPR051706">
    <property type="entry name" value="Glycosyltransferase_domain"/>
</dbReference>
<name>A0A6H0KQH8_9BACE</name>
<dbReference type="Proteomes" id="UP000501780">
    <property type="component" value="Chromosome"/>
</dbReference>
<dbReference type="GO" id="GO:0016020">
    <property type="term" value="C:membrane"/>
    <property type="evidence" value="ECO:0007669"/>
    <property type="project" value="GOC"/>
</dbReference>
<dbReference type="EMBL" id="CP050831">
    <property type="protein sequence ID" value="QIU95716.1"/>
    <property type="molecule type" value="Genomic_DNA"/>
</dbReference>
<dbReference type="SUPFAM" id="SSF53448">
    <property type="entry name" value="Nucleotide-diphospho-sugar transferases"/>
    <property type="match status" value="1"/>
</dbReference>
<evidence type="ECO:0000313" key="2">
    <source>
        <dbReference type="EMBL" id="QIU95716.1"/>
    </source>
</evidence>
<dbReference type="InterPro" id="IPR029044">
    <property type="entry name" value="Nucleotide-diphossugar_trans"/>
</dbReference>
<dbReference type="Pfam" id="PF04488">
    <property type="entry name" value="Gly_transf_sug"/>
    <property type="match status" value="1"/>
</dbReference>
<dbReference type="Gene3D" id="3.90.550.20">
    <property type="match status" value="1"/>
</dbReference>
<organism evidence="2 3">
    <name type="scientific">Bacteroides faecium</name>
    <dbReference type="NCBI Taxonomy" id="2715212"/>
    <lineage>
        <taxon>Bacteria</taxon>
        <taxon>Pseudomonadati</taxon>
        <taxon>Bacteroidota</taxon>
        <taxon>Bacteroidia</taxon>
        <taxon>Bacteroidales</taxon>
        <taxon>Bacteroidaceae</taxon>
        <taxon>Bacteroides</taxon>
    </lineage>
</organism>
<sequence>MIPKIIHLCWLSGDPYPQKIQRCLDSWKVHLPDYEVMLWDCNRFDLKSSPWVEQAFAARKYAFAADYIRMFALYNYGGIYLDSDVEILKSFDEFLELPYFVGAENAGTIEAAIIGAEKGCDWIKACLDYYQDREFVKEDGQMDIRMLPEIMNETIQKLKPIYVLPSGSSIAELKKKEQDMQERVCVLPCEYFSPKVFDSRQVILTPHTYAIHHYQNSWFSHKAFVYYRTRTLLIRVFGYRFVRNIERFLRKK</sequence>
<accession>A0A6H0KQH8</accession>
<reference evidence="2 3" key="1">
    <citation type="submission" date="2020-03" db="EMBL/GenBank/DDBJ databases">
        <title>Genomic analysis of Bacteroides faecium CBA7301.</title>
        <authorList>
            <person name="Kim J."/>
            <person name="Roh S.W."/>
        </authorList>
    </citation>
    <scope>NUCLEOTIDE SEQUENCE [LARGE SCALE GENOMIC DNA]</scope>
    <source>
        <strain evidence="2 3">CBA7301</strain>
    </source>
</reference>
<protein>
    <submittedName>
        <fullName evidence="2">Glycosyl transferase</fullName>
    </submittedName>
</protein>
<evidence type="ECO:0000313" key="3">
    <source>
        <dbReference type="Proteomes" id="UP000501780"/>
    </source>
</evidence>
<keyword evidence="1 2" id="KW-0808">Transferase</keyword>
<proteinExistence type="predicted"/>
<dbReference type="PANTHER" id="PTHR32385:SF15">
    <property type="entry name" value="INOSITOL PHOSPHOCERAMIDE MANNOSYLTRANSFERASE 1"/>
    <property type="match status" value="1"/>
</dbReference>
<dbReference type="PANTHER" id="PTHR32385">
    <property type="entry name" value="MANNOSYL PHOSPHORYLINOSITOL CERAMIDE SYNTHASE"/>
    <property type="match status" value="1"/>
</dbReference>